<evidence type="ECO:0000313" key="3">
    <source>
        <dbReference type="EMBL" id="KAL2330053.1"/>
    </source>
</evidence>
<dbReference type="EMBL" id="JBGMDY010000006">
    <property type="protein sequence ID" value="KAL2330053.1"/>
    <property type="molecule type" value="Genomic_DNA"/>
</dbReference>
<dbReference type="InterPro" id="IPR029058">
    <property type="entry name" value="AB_hydrolase_fold"/>
</dbReference>
<dbReference type="GO" id="GO:0016787">
    <property type="term" value="F:hydrolase activity"/>
    <property type="evidence" value="ECO:0007669"/>
    <property type="project" value="UniProtKB-KW"/>
</dbReference>
<name>A0ABD1M2N5_9FABA</name>
<feature type="chain" id="PRO_5044791132" description="Palmitoyl-protein thioesterase 1" evidence="2">
    <location>
        <begin position="23"/>
        <end position="333"/>
    </location>
</feature>
<organism evidence="3 4">
    <name type="scientific">Flemingia macrophylla</name>
    <dbReference type="NCBI Taxonomy" id="520843"/>
    <lineage>
        <taxon>Eukaryota</taxon>
        <taxon>Viridiplantae</taxon>
        <taxon>Streptophyta</taxon>
        <taxon>Embryophyta</taxon>
        <taxon>Tracheophyta</taxon>
        <taxon>Spermatophyta</taxon>
        <taxon>Magnoliopsida</taxon>
        <taxon>eudicotyledons</taxon>
        <taxon>Gunneridae</taxon>
        <taxon>Pentapetalae</taxon>
        <taxon>rosids</taxon>
        <taxon>fabids</taxon>
        <taxon>Fabales</taxon>
        <taxon>Fabaceae</taxon>
        <taxon>Papilionoideae</taxon>
        <taxon>50 kb inversion clade</taxon>
        <taxon>NPAAA clade</taxon>
        <taxon>indigoferoid/millettioid clade</taxon>
        <taxon>Phaseoleae</taxon>
        <taxon>Flemingia</taxon>
    </lineage>
</organism>
<evidence type="ECO:0000256" key="1">
    <source>
        <dbReference type="ARBA" id="ARBA00022801"/>
    </source>
</evidence>
<keyword evidence="2" id="KW-0732">Signal</keyword>
<evidence type="ECO:0000313" key="4">
    <source>
        <dbReference type="Proteomes" id="UP001603857"/>
    </source>
</evidence>
<dbReference type="Pfam" id="PF02089">
    <property type="entry name" value="Palm_thioest"/>
    <property type="match status" value="1"/>
</dbReference>
<feature type="signal peptide" evidence="2">
    <location>
        <begin position="1"/>
        <end position="22"/>
    </location>
</feature>
<gene>
    <name evidence="3" type="ORF">Fmac_017634</name>
</gene>
<keyword evidence="1" id="KW-0378">Hydrolase</keyword>
<sequence length="333" mass="36771">MATVRVFALSLFFVALFTGAKSVPFIVLHGIGDSCKNSGIRNFIKILSELSGSPGYCLEIGHGSWDSWTKPLLKQTAIACKKVKKMSDLGQGYNIVGLSQGNLIGRGIIEFCDGTPPVKNFISLGGPHAGVASVPLCGSELICTLYDIVLKLGIYSRFAQQNLAPSGYVKIPIDIAGYIKGCRFLPKLNNEIVDERNSTYRQRFTSLQNLILIMFEQDKILIPKETAWFGYYPNGALHPVIPVQQTELYIDDWIGLRALDEAGKVKFINVSGDHLDISHSDMKTCIVPYLSDQTPIVPRPKLKHSSGWSSSIWSFLLEMFGVHEDLTVLSNDI</sequence>
<reference evidence="3 4" key="1">
    <citation type="submission" date="2024-08" db="EMBL/GenBank/DDBJ databases">
        <title>Insights into the chromosomal genome structure of Flemingia macrophylla.</title>
        <authorList>
            <person name="Ding Y."/>
            <person name="Zhao Y."/>
            <person name="Bi W."/>
            <person name="Wu M."/>
            <person name="Zhao G."/>
            <person name="Gong Y."/>
            <person name="Li W."/>
            <person name="Zhang P."/>
        </authorList>
    </citation>
    <scope>NUCLEOTIDE SEQUENCE [LARGE SCALE GENOMIC DNA]</scope>
    <source>
        <strain evidence="3">DYQJB</strain>
        <tissue evidence="3">Leaf</tissue>
    </source>
</reference>
<dbReference type="PANTHER" id="PTHR11247:SF79">
    <property type="entry name" value="ALPHA_BETA-HYDROLASES SUPERFAMILY PROTEIN"/>
    <property type="match status" value="1"/>
</dbReference>
<dbReference type="AlphaFoldDB" id="A0ABD1M2N5"/>
<dbReference type="Proteomes" id="UP001603857">
    <property type="component" value="Unassembled WGS sequence"/>
</dbReference>
<comment type="caution">
    <text evidence="3">The sequence shown here is derived from an EMBL/GenBank/DDBJ whole genome shotgun (WGS) entry which is preliminary data.</text>
</comment>
<protein>
    <recommendedName>
        <fullName evidence="5">Palmitoyl-protein thioesterase 1</fullName>
    </recommendedName>
</protein>
<keyword evidence="4" id="KW-1185">Reference proteome</keyword>
<dbReference type="SUPFAM" id="SSF53474">
    <property type="entry name" value="alpha/beta-Hydrolases"/>
    <property type="match status" value="1"/>
</dbReference>
<dbReference type="PANTHER" id="PTHR11247">
    <property type="entry name" value="PALMITOYL-PROTEIN THIOESTERASE/DOLICHYLDIPHOSPHATASE 1"/>
    <property type="match status" value="1"/>
</dbReference>
<accession>A0ABD1M2N5</accession>
<dbReference type="Gene3D" id="3.40.50.1820">
    <property type="entry name" value="alpha/beta hydrolase"/>
    <property type="match status" value="1"/>
</dbReference>
<evidence type="ECO:0008006" key="5">
    <source>
        <dbReference type="Google" id="ProtNLM"/>
    </source>
</evidence>
<evidence type="ECO:0000256" key="2">
    <source>
        <dbReference type="SAM" id="SignalP"/>
    </source>
</evidence>
<proteinExistence type="predicted"/>